<dbReference type="OrthoDB" id="975117at2"/>
<dbReference type="AlphaFoldDB" id="A0A2S7WNB5"/>
<evidence type="ECO:0000313" key="2">
    <source>
        <dbReference type="Proteomes" id="UP000238882"/>
    </source>
</evidence>
<keyword evidence="2" id="KW-1185">Reference proteome</keyword>
<gene>
    <name evidence="1" type="ORF">BTO18_07955</name>
</gene>
<sequence length="389" mass="42737">MMAININTRRMKNIKLLIVVLISSYFFLSCSEQETEIFIADLSSSEIAFQNSFAAEYLLSEETKENIADRFIWNKPTPITTSTYELEASAFSDFLTITTIGNTSNTNHIVLVEQLMSLAQELNLDDDPTTTDANGDANNTGIVYFRVKATIGNGGAGTEEIVSEIAPINIKIIEKIIDNGQCESLYVLGAGITDIGWNFPGLEATCESDVLTVKARLGNGHFRFFTTVGDWQSGQDYAFYENDGYTIDSRLENAPAGDNFSFTGTPGIYTITIDKNTKTIDLKESGSLWAVGGAVPGGWGFNSDTVEFIENTPNIWSASITLSNDIFRLFQTFGTWDTNNSMTYYEDEGFTIDSNFENDGSGDGNFNFIGTAGTYTMTINAVDKTITLN</sequence>
<reference evidence="1 2" key="1">
    <citation type="submission" date="2016-12" db="EMBL/GenBank/DDBJ databases">
        <title>Trade-off between light-utilization and light-protection in marine flavobacteria.</title>
        <authorList>
            <person name="Kumagai Y."/>
            <person name="Yoshizawa S."/>
            <person name="Kogure K."/>
            <person name="Iwasaki W."/>
        </authorList>
    </citation>
    <scope>NUCLEOTIDE SEQUENCE [LARGE SCALE GENOMIC DNA]</scope>
    <source>
        <strain evidence="1 2">NBRC 108759</strain>
    </source>
</reference>
<dbReference type="Proteomes" id="UP000238882">
    <property type="component" value="Unassembled WGS sequence"/>
</dbReference>
<accession>A0A2S7WNB5</accession>
<name>A0A2S7WNB5_9FLAO</name>
<dbReference type="EMBL" id="MSCN01000001">
    <property type="protein sequence ID" value="PQJ79105.1"/>
    <property type="molecule type" value="Genomic_DNA"/>
</dbReference>
<evidence type="ECO:0000313" key="1">
    <source>
        <dbReference type="EMBL" id="PQJ79105.1"/>
    </source>
</evidence>
<proteinExistence type="predicted"/>
<comment type="caution">
    <text evidence="1">The sequence shown here is derived from an EMBL/GenBank/DDBJ whole genome shotgun (WGS) entry which is preliminary data.</text>
</comment>
<organism evidence="1 2">
    <name type="scientific">Polaribacter porphyrae</name>
    <dbReference type="NCBI Taxonomy" id="1137780"/>
    <lineage>
        <taxon>Bacteria</taxon>
        <taxon>Pseudomonadati</taxon>
        <taxon>Bacteroidota</taxon>
        <taxon>Flavobacteriia</taxon>
        <taxon>Flavobacteriales</taxon>
        <taxon>Flavobacteriaceae</taxon>
    </lineage>
</organism>
<dbReference type="Gene3D" id="2.60.40.3620">
    <property type="match status" value="1"/>
</dbReference>
<protein>
    <submittedName>
        <fullName evidence="1">Uncharacterized protein</fullName>
    </submittedName>
</protein>